<feature type="domain" description="Pirin C-terminal" evidence="5">
    <location>
        <begin position="173"/>
        <end position="270"/>
    </location>
</feature>
<accession>A0A9X1LFQ8</accession>
<comment type="cofactor">
    <cofactor evidence="2">
        <name>Fe cation</name>
        <dbReference type="ChEBI" id="CHEBI:24875"/>
    </cofactor>
    <text evidence="2">Binds 1 Fe cation per subunit.</text>
</comment>
<keyword evidence="2" id="KW-0408">Iron</keyword>
<feature type="binding site" evidence="2">
    <location>
        <position position="54"/>
    </location>
    <ligand>
        <name>Fe cation</name>
        <dbReference type="ChEBI" id="CHEBI:24875"/>
    </ligand>
</feature>
<evidence type="ECO:0000256" key="2">
    <source>
        <dbReference type="PIRSR" id="PIRSR006232-1"/>
    </source>
</evidence>
<dbReference type="AlphaFoldDB" id="A0A9X1LFQ8"/>
<dbReference type="InterPro" id="IPR014710">
    <property type="entry name" value="RmlC-like_jellyroll"/>
</dbReference>
<dbReference type="PANTHER" id="PTHR13903">
    <property type="entry name" value="PIRIN-RELATED"/>
    <property type="match status" value="1"/>
</dbReference>
<gene>
    <name evidence="6" type="ORF">LG368_14810</name>
</gene>
<comment type="similarity">
    <text evidence="1 3">Belongs to the pirin family.</text>
</comment>
<evidence type="ECO:0000256" key="1">
    <source>
        <dbReference type="ARBA" id="ARBA00008416"/>
    </source>
</evidence>
<dbReference type="Gene3D" id="2.60.120.10">
    <property type="entry name" value="Jelly Rolls"/>
    <property type="match status" value="2"/>
</dbReference>
<dbReference type="CDD" id="cd02909">
    <property type="entry name" value="cupin_pirin_N"/>
    <property type="match status" value="1"/>
</dbReference>
<keyword evidence="2" id="KW-0479">Metal-binding</keyword>
<feature type="binding site" evidence="2">
    <location>
        <position position="98"/>
    </location>
    <ligand>
        <name>Fe cation</name>
        <dbReference type="ChEBI" id="CHEBI:24875"/>
    </ligand>
</feature>
<evidence type="ECO:0000256" key="3">
    <source>
        <dbReference type="RuleBase" id="RU003457"/>
    </source>
</evidence>
<protein>
    <submittedName>
        <fullName evidence="6">Pirin family protein</fullName>
    </submittedName>
</protein>
<dbReference type="Pfam" id="PF02678">
    <property type="entry name" value="Pirin"/>
    <property type="match status" value="1"/>
</dbReference>
<dbReference type="EMBL" id="JAJATW010000041">
    <property type="protein sequence ID" value="MCB5163138.1"/>
    <property type="molecule type" value="Genomic_DNA"/>
</dbReference>
<sequence length="285" mass="31848">MANVLKAITHDLGGLYVKRVLPHQEKKMVGPFIFFDQMGPNDFPAGQGINVRPHPHIGLSTLTYLFEGSILHRDSLGNNLEIHPGDVNWMTAGKGITHSERETLEVRANKHTINGLQCWIALPEHMAEIEPAFAHVKKHELPHLTQEGVMMRLIVGDAYGMSSPVKTYSPMFYIDIVASEGSTLSRPHPNHETAVFPTSGKIDINGTQYGAGEFVLLDDNDTDIKVIEGGRFIVLGGEKFAHTPHLHWNFVSFSKARIEQAKDDWENDRFPTVPGDDKEFIPLKK</sequence>
<evidence type="ECO:0000313" key="6">
    <source>
        <dbReference type="EMBL" id="MCB5163138.1"/>
    </source>
</evidence>
<name>A0A9X1LFQ8_9GAMM</name>
<dbReference type="InterPro" id="IPR003829">
    <property type="entry name" value="Pirin_N_dom"/>
</dbReference>
<evidence type="ECO:0000259" key="5">
    <source>
        <dbReference type="Pfam" id="PF05726"/>
    </source>
</evidence>
<feature type="domain" description="Pirin N-terminal" evidence="4">
    <location>
        <begin position="17"/>
        <end position="120"/>
    </location>
</feature>
<dbReference type="SUPFAM" id="SSF51182">
    <property type="entry name" value="RmlC-like cupins"/>
    <property type="match status" value="1"/>
</dbReference>
<dbReference type="RefSeq" id="WP_226755475.1">
    <property type="nucleotide sequence ID" value="NZ_JAJATW010000041.1"/>
</dbReference>
<dbReference type="GO" id="GO:0046872">
    <property type="term" value="F:metal ion binding"/>
    <property type="evidence" value="ECO:0007669"/>
    <property type="project" value="UniProtKB-KW"/>
</dbReference>
<organism evidence="6 7">
    <name type="scientific">Marinomonas algarum</name>
    <dbReference type="NCBI Taxonomy" id="2883105"/>
    <lineage>
        <taxon>Bacteria</taxon>
        <taxon>Pseudomonadati</taxon>
        <taxon>Pseudomonadota</taxon>
        <taxon>Gammaproteobacteria</taxon>
        <taxon>Oceanospirillales</taxon>
        <taxon>Oceanospirillaceae</taxon>
        <taxon>Marinomonas</taxon>
    </lineage>
</organism>
<comment type="caution">
    <text evidence="6">The sequence shown here is derived from an EMBL/GenBank/DDBJ whole genome shotgun (WGS) entry which is preliminary data.</text>
</comment>
<dbReference type="Proteomes" id="UP001139095">
    <property type="component" value="Unassembled WGS sequence"/>
</dbReference>
<dbReference type="PIRSF" id="PIRSF006232">
    <property type="entry name" value="Pirin"/>
    <property type="match status" value="1"/>
</dbReference>
<dbReference type="InterPro" id="IPR012093">
    <property type="entry name" value="Pirin"/>
</dbReference>
<feature type="binding site" evidence="2">
    <location>
        <position position="100"/>
    </location>
    <ligand>
        <name>Fe cation</name>
        <dbReference type="ChEBI" id="CHEBI:24875"/>
    </ligand>
</feature>
<evidence type="ECO:0000313" key="7">
    <source>
        <dbReference type="Proteomes" id="UP001139095"/>
    </source>
</evidence>
<dbReference type="Pfam" id="PF05726">
    <property type="entry name" value="Pirin_C"/>
    <property type="match status" value="1"/>
</dbReference>
<dbReference type="InterPro" id="IPR011051">
    <property type="entry name" value="RmlC_Cupin_sf"/>
</dbReference>
<dbReference type="PANTHER" id="PTHR13903:SF8">
    <property type="entry name" value="PIRIN"/>
    <property type="match status" value="1"/>
</dbReference>
<keyword evidence="7" id="KW-1185">Reference proteome</keyword>
<proteinExistence type="inferred from homology"/>
<dbReference type="InterPro" id="IPR008778">
    <property type="entry name" value="Pirin_C_dom"/>
</dbReference>
<reference evidence="6" key="1">
    <citation type="submission" date="2021-10" db="EMBL/GenBank/DDBJ databases">
        <title>Marinomonas pontica sp. nov., isolated from the Black Sea.</title>
        <authorList>
            <person name="Zhao L.-H."/>
            <person name="Xue J.-H."/>
        </authorList>
    </citation>
    <scope>NUCLEOTIDE SEQUENCE</scope>
    <source>
        <strain evidence="6">E8</strain>
    </source>
</reference>
<feature type="binding site" evidence="2">
    <location>
        <position position="56"/>
    </location>
    <ligand>
        <name>Fe cation</name>
        <dbReference type="ChEBI" id="CHEBI:24875"/>
    </ligand>
</feature>
<evidence type="ECO:0000259" key="4">
    <source>
        <dbReference type="Pfam" id="PF02678"/>
    </source>
</evidence>